<dbReference type="EMBL" id="BCSY01000081">
    <property type="protein sequence ID" value="GAS98303.1"/>
    <property type="molecule type" value="Genomic_DNA"/>
</dbReference>
<proteinExistence type="predicted"/>
<gene>
    <name evidence="3" type="ORF">RMCC_5268</name>
</gene>
<keyword evidence="4" id="KW-1185">Reference proteome</keyword>
<dbReference type="InterPro" id="IPR020471">
    <property type="entry name" value="AKR"/>
</dbReference>
<dbReference type="InterPro" id="IPR023210">
    <property type="entry name" value="NADP_OxRdtase_dom"/>
</dbReference>
<sequence>MVNVSPQTISIAGKKVSRLGFGSMRFTGRGIWGEPQDRDECIAVARRAVDLGVQFIDTADSYGPHVAEQILYEALHPYPDDVVIATKAGLTRNGPDVIDTDSGPKRLGPAAWPPVGRPEYLRQQVLMSMRRLGVDQIDLLQLHRVDPKVPLADQIGELKALQDEGKIREIGMSQCTVAQLDEARQIADIVSVQSRFNVMDRSANDMLEVCERDGLAFIPWAPVAQGGLDAAHQALADVARAHQCTVGQVAIAWLLHLSPAMLPIPGTSRRTHLEENMAAAQVQLTPEQIDELSGATSTPSPA</sequence>
<evidence type="ECO:0000259" key="2">
    <source>
        <dbReference type="Pfam" id="PF00248"/>
    </source>
</evidence>
<dbReference type="PANTHER" id="PTHR43625:SF40">
    <property type="entry name" value="ALDO-KETO REDUCTASE YAKC [NADP(+)]"/>
    <property type="match status" value="1"/>
</dbReference>
<evidence type="ECO:0000256" key="1">
    <source>
        <dbReference type="ARBA" id="ARBA00023002"/>
    </source>
</evidence>
<reference evidence="4" key="2">
    <citation type="submission" date="2016-02" db="EMBL/GenBank/DDBJ databases">
        <title>Draft genome sequence of five rapidly growing Mycobacterium species.</title>
        <authorList>
            <person name="Katahira K."/>
            <person name="Gotou Y."/>
            <person name="Iida K."/>
            <person name="Ogura Y."/>
            <person name="Hayashi T."/>
        </authorList>
    </citation>
    <scope>NUCLEOTIDE SEQUENCE [LARGE SCALE GENOMIC DNA]</scope>
    <source>
        <strain evidence="4">JCM15298</strain>
    </source>
</reference>
<feature type="domain" description="NADP-dependent oxidoreductase" evidence="2">
    <location>
        <begin position="18"/>
        <end position="293"/>
    </location>
</feature>
<dbReference type="InterPro" id="IPR036812">
    <property type="entry name" value="NAD(P)_OxRdtase_dom_sf"/>
</dbReference>
<dbReference type="Proteomes" id="UP000069443">
    <property type="component" value="Unassembled WGS sequence"/>
</dbReference>
<comment type="caution">
    <text evidence="3">The sequence shown here is derived from an EMBL/GenBank/DDBJ whole genome shotgun (WGS) entry which is preliminary data.</text>
</comment>
<evidence type="ECO:0000313" key="3">
    <source>
        <dbReference type="EMBL" id="GAS98303.1"/>
    </source>
</evidence>
<dbReference type="AlphaFoldDB" id="A0A100WIA0"/>
<dbReference type="RefSeq" id="WP_062659116.1">
    <property type="nucleotide sequence ID" value="NZ_BCSY01000081.1"/>
</dbReference>
<dbReference type="Gene3D" id="3.20.20.100">
    <property type="entry name" value="NADP-dependent oxidoreductase domain"/>
    <property type="match status" value="1"/>
</dbReference>
<dbReference type="Pfam" id="PF00248">
    <property type="entry name" value="Aldo_ket_red"/>
    <property type="match status" value="1"/>
</dbReference>
<accession>A0A100WIA0</accession>
<dbReference type="PRINTS" id="PR00069">
    <property type="entry name" value="ALDKETRDTASE"/>
</dbReference>
<dbReference type="InterPro" id="IPR050791">
    <property type="entry name" value="Aldo-Keto_reductase"/>
</dbReference>
<dbReference type="GO" id="GO:0005737">
    <property type="term" value="C:cytoplasm"/>
    <property type="evidence" value="ECO:0007669"/>
    <property type="project" value="TreeGrafter"/>
</dbReference>
<reference evidence="4" key="1">
    <citation type="journal article" date="2016" name="Genome Announc.">
        <title>Draft Genome Sequences of Five Rapidly Growing Mycobacterium Species, M. thermoresistibile, M. fortuitum subsp. acetamidolyticum, M. canariasense, M. brisbanense, and M. novocastrense.</title>
        <authorList>
            <person name="Katahira K."/>
            <person name="Ogura Y."/>
            <person name="Gotoh Y."/>
            <person name="Hayashi T."/>
        </authorList>
    </citation>
    <scope>NUCLEOTIDE SEQUENCE [LARGE SCALE GENOMIC DNA]</scope>
    <source>
        <strain evidence="4">JCM15298</strain>
    </source>
</reference>
<dbReference type="STRING" id="228230.RMCC_5268"/>
<dbReference type="OrthoDB" id="9768793at2"/>
<dbReference type="GO" id="GO:0016491">
    <property type="term" value="F:oxidoreductase activity"/>
    <property type="evidence" value="ECO:0007669"/>
    <property type="project" value="UniProtKB-KW"/>
</dbReference>
<dbReference type="CDD" id="cd19088">
    <property type="entry name" value="AKR_AKR13B1"/>
    <property type="match status" value="1"/>
</dbReference>
<name>A0A100WIA0_MYCCR</name>
<organism evidence="3 4">
    <name type="scientific">Mycolicibacterium canariasense</name>
    <name type="common">Mycobacterium canariasense</name>
    <dbReference type="NCBI Taxonomy" id="228230"/>
    <lineage>
        <taxon>Bacteria</taxon>
        <taxon>Bacillati</taxon>
        <taxon>Actinomycetota</taxon>
        <taxon>Actinomycetes</taxon>
        <taxon>Mycobacteriales</taxon>
        <taxon>Mycobacteriaceae</taxon>
        <taxon>Mycolicibacterium</taxon>
    </lineage>
</organism>
<protein>
    <submittedName>
        <fullName evidence="3">Oxidoreductase YdbC</fullName>
    </submittedName>
</protein>
<evidence type="ECO:0000313" key="4">
    <source>
        <dbReference type="Proteomes" id="UP000069443"/>
    </source>
</evidence>
<keyword evidence="1" id="KW-0560">Oxidoreductase</keyword>
<dbReference type="PANTHER" id="PTHR43625">
    <property type="entry name" value="AFLATOXIN B1 ALDEHYDE REDUCTASE"/>
    <property type="match status" value="1"/>
</dbReference>
<dbReference type="SUPFAM" id="SSF51430">
    <property type="entry name" value="NAD(P)-linked oxidoreductase"/>
    <property type="match status" value="1"/>
</dbReference>